<dbReference type="Proteomes" id="UP001174694">
    <property type="component" value="Unassembled WGS sequence"/>
</dbReference>
<dbReference type="InterPro" id="IPR029058">
    <property type="entry name" value="AB_hydrolase_fold"/>
</dbReference>
<dbReference type="PANTHER" id="PTHR23024:SF24">
    <property type="entry name" value="ALPHA_BETA HYDROLASE FOLD-3 DOMAIN-CONTAINING PROTEIN"/>
    <property type="match status" value="1"/>
</dbReference>
<keyword evidence="3" id="KW-1185">Reference proteome</keyword>
<organism evidence="2 3">
    <name type="scientific">Pleurostoma richardsiae</name>
    <dbReference type="NCBI Taxonomy" id="41990"/>
    <lineage>
        <taxon>Eukaryota</taxon>
        <taxon>Fungi</taxon>
        <taxon>Dikarya</taxon>
        <taxon>Ascomycota</taxon>
        <taxon>Pezizomycotina</taxon>
        <taxon>Sordariomycetes</taxon>
        <taxon>Sordariomycetidae</taxon>
        <taxon>Calosphaeriales</taxon>
        <taxon>Pleurostomataceae</taxon>
        <taxon>Pleurostoma</taxon>
    </lineage>
</organism>
<dbReference type="PANTHER" id="PTHR23024">
    <property type="entry name" value="ARYLACETAMIDE DEACETYLASE"/>
    <property type="match status" value="1"/>
</dbReference>
<accession>A0AA38R8Z8</accession>
<evidence type="ECO:0000313" key="2">
    <source>
        <dbReference type="EMBL" id="KAJ9131009.1"/>
    </source>
</evidence>
<sequence length="199" mass="21834">MAALIEDPSKWNTLIKDDEELLQMLQNGITPRFQRLDNDFETIRETWVPTAKAMADEALLAANGTVTALEIQVPIDETGGTYRTLLYQPTVKDADGLPLVIVFHGGGFCLGSAEMESPVLIEATKRHGCVTMTVDYRLAPEYQYPTPFIDSWNLIKWVHAHASDFGANISKGFILGGCSAGGTLASYLIQMARPFQPGL</sequence>
<proteinExistence type="predicted"/>
<name>A0AA38R8Z8_9PEZI</name>
<dbReference type="SUPFAM" id="SSF53474">
    <property type="entry name" value="alpha/beta-Hydrolases"/>
    <property type="match status" value="1"/>
</dbReference>
<dbReference type="GO" id="GO:0016787">
    <property type="term" value="F:hydrolase activity"/>
    <property type="evidence" value="ECO:0007669"/>
    <property type="project" value="InterPro"/>
</dbReference>
<dbReference type="Gene3D" id="3.40.50.1820">
    <property type="entry name" value="alpha/beta hydrolase"/>
    <property type="match status" value="1"/>
</dbReference>
<evidence type="ECO:0000259" key="1">
    <source>
        <dbReference type="Pfam" id="PF07859"/>
    </source>
</evidence>
<dbReference type="Pfam" id="PF07859">
    <property type="entry name" value="Abhydrolase_3"/>
    <property type="match status" value="1"/>
</dbReference>
<comment type="caution">
    <text evidence="2">The sequence shown here is derived from an EMBL/GenBank/DDBJ whole genome shotgun (WGS) entry which is preliminary data.</text>
</comment>
<dbReference type="InterPro" id="IPR013094">
    <property type="entry name" value="AB_hydrolase_3"/>
</dbReference>
<dbReference type="InterPro" id="IPR050466">
    <property type="entry name" value="Carboxylest/Gibb_receptor"/>
</dbReference>
<evidence type="ECO:0000313" key="3">
    <source>
        <dbReference type="Proteomes" id="UP001174694"/>
    </source>
</evidence>
<feature type="domain" description="Alpha/beta hydrolase fold-3" evidence="1">
    <location>
        <begin position="100"/>
        <end position="193"/>
    </location>
</feature>
<dbReference type="EMBL" id="JANBVO010000074">
    <property type="protein sequence ID" value="KAJ9131009.1"/>
    <property type="molecule type" value="Genomic_DNA"/>
</dbReference>
<gene>
    <name evidence="2" type="ORF">NKR23_g11924</name>
</gene>
<protein>
    <recommendedName>
        <fullName evidence="1">Alpha/beta hydrolase fold-3 domain-containing protein</fullName>
    </recommendedName>
</protein>
<reference evidence="2" key="1">
    <citation type="submission" date="2022-07" db="EMBL/GenBank/DDBJ databases">
        <title>Fungi with potential for degradation of polypropylene.</title>
        <authorList>
            <person name="Gostincar C."/>
        </authorList>
    </citation>
    <scope>NUCLEOTIDE SEQUENCE</scope>
    <source>
        <strain evidence="2">EXF-13308</strain>
    </source>
</reference>
<dbReference type="AlphaFoldDB" id="A0AA38R8Z8"/>